<evidence type="ECO:0000256" key="7">
    <source>
        <dbReference type="ARBA" id="ARBA00023163"/>
    </source>
</evidence>
<dbReference type="InterPro" id="IPR002078">
    <property type="entry name" value="Sigma_54_int"/>
</dbReference>
<evidence type="ECO:0000256" key="5">
    <source>
        <dbReference type="ARBA" id="ARBA00023125"/>
    </source>
</evidence>
<keyword evidence="1" id="KW-0547">Nucleotide-binding</keyword>
<keyword evidence="7" id="KW-0804">Transcription</keyword>
<dbReference type="InterPro" id="IPR003593">
    <property type="entry name" value="AAA+_ATPase"/>
</dbReference>
<protein>
    <submittedName>
        <fullName evidence="9">Sigma-54-specific transcriptional regulator</fullName>
    </submittedName>
</protein>
<dbReference type="CDD" id="cd00009">
    <property type="entry name" value="AAA"/>
    <property type="match status" value="1"/>
</dbReference>
<dbReference type="PROSITE" id="PS00676">
    <property type="entry name" value="SIGMA54_INTERACT_2"/>
    <property type="match status" value="1"/>
</dbReference>
<evidence type="ECO:0000256" key="4">
    <source>
        <dbReference type="ARBA" id="ARBA00023015"/>
    </source>
</evidence>
<proteinExistence type="predicted"/>
<keyword evidence="2" id="KW-0067">ATP-binding</keyword>
<dbReference type="SUPFAM" id="SSF52540">
    <property type="entry name" value="P-loop containing nucleoside triphosphate hydrolases"/>
    <property type="match status" value="1"/>
</dbReference>
<dbReference type="InterPro" id="IPR025944">
    <property type="entry name" value="Sigma_54_int_dom_CS"/>
</dbReference>
<dbReference type="Gene3D" id="1.10.8.60">
    <property type="match status" value="1"/>
</dbReference>
<dbReference type="PANTHER" id="PTHR32071">
    <property type="entry name" value="TRANSCRIPTIONAL REGULATORY PROTEIN"/>
    <property type="match status" value="1"/>
</dbReference>
<accession>A0ABV2IC01</accession>
<evidence type="ECO:0000256" key="1">
    <source>
        <dbReference type="ARBA" id="ARBA00022741"/>
    </source>
</evidence>
<name>A0ABV2IC01_9HYPH</name>
<evidence type="ECO:0000256" key="2">
    <source>
        <dbReference type="ARBA" id="ARBA00022840"/>
    </source>
</evidence>
<keyword evidence="3" id="KW-0902">Two-component regulatory system</keyword>
<dbReference type="InterPro" id="IPR058031">
    <property type="entry name" value="AAA_lid_NorR"/>
</dbReference>
<keyword evidence="10" id="KW-1185">Reference proteome</keyword>
<keyword evidence="4" id="KW-0805">Transcription regulation</keyword>
<dbReference type="Pfam" id="PF25601">
    <property type="entry name" value="AAA_lid_14"/>
    <property type="match status" value="1"/>
</dbReference>
<reference evidence="9 10" key="1">
    <citation type="submission" date="2024-06" db="EMBL/GenBank/DDBJ databases">
        <title>Genomic Encyclopedia of Type Strains, Phase IV (KMG-IV): sequencing the most valuable type-strain genomes for metagenomic binning, comparative biology and taxonomic classification.</title>
        <authorList>
            <person name="Goeker M."/>
        </authorList>
    </citation>
    <scope>NUCLEOTIDE SEQUENCE [LARGE SCALE GENOMIC DNA]</scope>
    <source>
        <strain evidence="9 10">DSM 28102</strain>
    </source>
</reference>
<dbReference type="Pfam" id="PF02954">
    <property type="entry name" value="HTH_8"/>
    <property type="match status" value="1"/>
</dbReference>
<organism evidence="9 10">
    <name type="scientific">Martelella mangrovi</name>
    <dbReference type="NCBI Taxonomy" id="1397477"/>
    <lineage>
        <taxon>Bacteria</taxon>
        <taxon>Pseudomonadati</taxon>
        <taxon>Pseudomonadota</taxon>
        <taxon>Alphaproteobacteria</taxon>
        <taxon>Hyphomicrobiales</taxon>
        <taxon>Aurantimonadaceae</taxon>
        <taxon>Martelella</taxon>
    </lineage>
</organism>
<dbReference type="Gene3D" id="3.40.50.300">
    <property type="entry name" value="P-loop containing nucleotide triphosphate hydrolases"/>
    <property type="match status" value="1"/>
</dbReference>
<dbReference type="Pfam" id="PF00158">
    <property type="entry name" value="Sigma54_activat"/>
    <property type="match status" value="1"/>
</dbReference>
<dbReference type="Proteomes" id="UP001549164">
    <property type="component" value="Unassembled WGS sequence"/>
</dbReference>
<dbReference type="PROSITE" id="PS50045">
    <property type="entry name" value="SIGMA54_INTERACT_4"/>
    <property type="match status" value="1"/>
</dbReference>
<dbReference type="PANTHER" id="PTHR32071:SF57">
    <property type="entry name" value="C4-DICARBOXYLATE TRANSPORT TRANSCRIPTIONAL REGULATORY PROTEIN DCTD"/>
    <property type="match status" value="1"/>
</dbReference>
<dbReference type="SMART" id="SM00382">
    <property type="entry name" value="AAA"/>
    <property type="match status" value="1"/>
</dbReference>
<evidence type="ECO:0000313" key="10">
    <source>
        <dbReference type="Proteomes" id="UP001549164"/>
    </source>
</evidence>
<gene>
    <name evidence="9" type="ORF">ABID12_002396</name>
</gene>
<dbReference type="InterPro" id="IPR002197">
    <property type="entry name" value="HTH_Fis"/>
</dbReference>
<feature type="domain" description="Sigma-54 factor interaction" evidence="8">
    <location>
        <begin position="202"/>
        <end position="431"/>
    </location>
</feature>
<comment type="caution">
    <text evidence="9">The sequence shown here is derived from an EMBL/GenBank/DDBJ whole genome shotgun (WGS) entry which is preliminary data.</text>
</comment>
<evidence type="ECO:0000313" key="9">
    <source>
        <dbReference type="EMBL" id="MET3600447.1"/>
    </source>
</evidence>
<keyword evidence="6" id="KW-0010">Activator</keyword>
<dbReference type="RefSeq" id="WP_354434377.1">
    <property type="nucleotide sequence ID" value="NZ_JBEPLY010000007.1"/>
</dbReference>
<dbReference type="InterPro" id="IPR025943">
    <property type="entry name" value="Sigma_54_int_dom_ATP-bd_2"/>
</dbReference>
<dbReference type="PROSITE" id="PS00688">
    <property type="entry name" value="SIGMA54_INTERACT_3"/>
    <property type="match status" value="1"/>
</dbReference>
<evidence type="ECO:0000259" key="8">
    <source>
        <dbReference type="PROSITE" id="PS50045"/>
    </source>
</evidence>
<evidence type="ECO:0000256" key="6">
    <source>
        <dbReference type="ARBA" id="ARBA00023159"/>
    </source>
</evidence>
<dbReference type="Gene3D" id="1.10.10.60">
    <property type="entry name" value="Homeodomain-like"/>
    <property type="match status" value="1"/>
</dbReference>
<evidence type="ECO:0000256" key="3">
    <source>
        <dbReference type="ARBA" id="ARBA00023012"/>
    </source>
</evidence>
<dbReference type="InterPro" id="IPR009057">
    <property type="entry name" value="Homeodomain-like_sf"/>
</dbReference>
<dbReference type="EMBL" id="JBEPLY010000007">
    <property type="protein sequence ID" value="MET3600447.1"/>
    <property type="molecule type" value="Genomic_DNA"/>
</dbReference>
<dbReference type="InterPro" id="IPR027417">
    <property type="entry name" value="P-loop_NTPase"/>
</dbReference>
<dbReference type="SUPFAM" id="SSF46689">
    <property type="entry name" value="Homeodomain-like"/>
    <property type="match status" value="1"/>
</dbReference>
<keyword evidence="5" id="KW-0238">DNA-binding</keyword>
<sequence length="534" mass="58532">MSAAAGDMTETGLRMMRARSESQLRFRFVEAVLEIQPANGVAIYAVDASGRALNPLASENTFPTDRLPPFPLGFDKRPPAAIAALQRQSAYRHGQTTFNDDEALRNRLFGANGRLLAFRLAASQTEDAGSGLRPGNGVAFFNVGILPDNGFAENANVLSHLFQTFVALHPLVEAFEQRASDQTRKNAEEGWKRIDDALSERLVGQSPQMGKLRSQIARCAGRDYAVLLEGETGTGKELAARALHRLSPRKAKAFVAENCAAIPESLMESELFGYEKGAFTGAEKARAGLIKKADGGTLFLDEIGDLPPALQAKLLRVLQERKLRPLGADTEHDVDFRLITATHRDLRAAVGEGTFRADLYHRIAQLAIKLPPLRDREGDIAYLAQYFLAEIAAREDEPVKAFTDEAMAELQTHSFPGNVRELQNFLLRCVLLARDEAEISLAQVREAHASLLAGAAPATVEPPDDANVDQGGLREMVGKAEADILARCFRRFHGNQADMAQALDVPRRTLSRKLARYGICAGDERITETHREEV</sequence>